<organism evidence="1 2">
    <name type="scientific">Chitinophaga ginsengisoli</name>
    <dbReference type="NCBI Taxonomy" id="363837"/>
    <lineage>
        <taxon>Bacteria</taxon>
        <taxon>Pseudomonadati</taxon>
        <taxon>Bacteroidota</taxon>
        <taxon>Chitinophagia</taxon>
        <taxon>Chitinophagales</taxon>
        <taxon>Chitinophagaceae</taxon>
        <taxon>Chitinophaga</taxon>
    </lineage>
</organism>
<dbReference type="AlphaFoldDB" id="A0A2P8FTF9"/>
<reference evidence="1 2" key="1">
    <citation type="submission" date="2018-03" db="EMBL/GenBank/DDBJ databases">
        <title>Genomic Encyclopedia of Archaeal and Bacterial Type Strains, Phase II (KMG-II): from individual species to whole genera.</title>
        <authorList>
            <person name="Goeker M."/>
        </authorList>
    </citation>
    <scope>NUCLEOTIDE SEQUENCE [LARGE SCALE GENOMIC DNA]</scope>
    <source>
        <strain evidence="1 2">DSM 18107</strain>
    </source>
</reference>
<sequence length="189" mass="20690">MARAKNNLLLAQVSGTIGKQLTVTQRAGQVILGKAKTKKGKRYKFSPKQLDVQSRFTDATEYAAVVKADPDMVAAYMAVAKPGQNANNLAIRDFYNAPEIHELKTDEYTGQAGQAIRVRATDDFRVYQVVVGIYTASGVLVEEGNALQGRSGIEWLYTTRNDNPAYSGGKVRAMAEDLPGNQTFEEKVL</sequence>
<dbReference type="RefSeq" id="WP_106604921.1">
    <property type="nucleotide sequence ID" value="NZ_PYGK01000014.1"/>
</dbReference>
<dbReference type="OrthoDB" id="662803at2"/>
<keyword evidence="2" id="KW-1185">Reference proteome</keyword>
<proteinExistence type="predicted"/>
<evidence type="ECO:0000313" key="2">
    <source>
        <dbReference type="Proteomes" id="UP000240978"/>
    </source>
</evidence>
<name>A0A2P8FTF9_9BACT</name>
<dbReference type="Proteomes" id="UP000240978">
    <property type="component" value="Unassembled WGS sequence"/>
</dbReference>
<comment type="caution">
    <text evidence="1">The sequence shown here is derived from an EMBL/GenBank/DDBJ whole genome shotgun (WGS) entry which is preliminary data.</text>
</comment>
<protein>
    <submittedName>
        <fullName evidence="1">Uncharacterized protein</fullName>
    </submittedName>
</protein>
<gene>
    <name evidence="1" type="ORF">CLV42_114148</name>
</gene>
<evidence type="ECO:0000313" key="1">
    <source>
        <dbReference type="EMBL" id="PSL24999.1"/>
    </source>
</evidence>
<accession>A0A2P8FTF9</accession>
<dbReference type="EMBL" id="PYGK01000014">
    <property type="protein sequence ID" value="PSL24999.1"/>
    <property type="molecule type" value="Genomic_DNA"/>
</dbReference>